<feature type="signal peptide" evidence="1">
    <location>
        <begin position="1"/>
        <end position="18"/>
    </location>
</feature>
<gene>
    <name evidence="2" type="ORF">J8273_5284</name>
</gene>
<feature type="chain" id="PRO_5035307888" evidence="1">
    <location>
        <begin position="19"/>
        <end position="370"/>
    </location>
</feature>
<dbReference type="AlphaFoldDB" id="A0A8J6AV19"/>
<comment type="caution">
    <text evidence="2">The sequence shown here is derived from an EMBL/GenBank/DDBJ whole genome shotgun (WGS) entry which is preliminary data.</text>
</comment>
<reference evidence="2" key="1">
    <citation type="submission" date="2021-05" db="EMBL/GenBank/DDBJ databases">
        <title>A free-living protist that lacks canonical eukaryotic 1 DNA replication and segregation systems.</title>
        <authorList>
            <person name="Salas-Leiva D.E."/>
            <person name="Tromer E.C."/>
            <person name="Curtis B.A."/>
            <person name="Jerlstrom-Hultqvist J."/>
            <person name="Kolisko M."/>
            <person name="Yi Z."/>
            <person name="Salas-Leiva J.S."/>
            <person name="Gallot-Lavallee L."/>
            <person name="Kops G.J.P.L."/>
            <person name="Archibald J.M."/>
            <person name="Simpson A.G.B."/>
            <person name="Roger A.J."/>
        </authorList>
    </citation>
    <scope>NUCLEOTIDE SEQUENCE</scope>
    <source>
        <strain evidence="2">BICM</strain>
    </source>
</reference>
<proteinExistence type="predicted"/>
<keyword evidence="1" id="KW-0732">Signal</keyword>
<evidence type="ECO:0000256" key="1">
    <source>
        <dbReference type="SAM" id="SignalP"/>
    </source>
</evidence>
<evidence type="ECO:0000313" key="3">
    <source>
        <dbReference type="Proteomes" id="UP000717585"/>
    </source>
</evidence>
<dbReference type="EMBL" id="JAHDYR010000038">
    <property type="protein sequence ID" value="KAG9392295.1"/>
    <property type="molecule type" value="Genomic_DNA"/>
</dbReference>
<organism evidence="2 3">
    <name type="scientific">Carpediemonas membranifera</name>
    <dbReference type="NCBI Taxonomy" id="201153"/>
    <lineage>
        <taxon>Eukaryota</taxon>
        <taxon>Metamonada</taxon>
        <taxon>Carpediemonas-like organisms</taxon>
        <taxon>Carpediemonas</taxon>
    </lineage>
</organism>
<keyword evidence="3" id="KW-1185">Reference proteome</keyword>
<accession>A0A8J6AV19</accession>
<sequence>MQTFRVFALVALVACVSCFSAITVATDPSSNPDGQFFPAPLIGTNDMIPIAVANWMQGDYNTKVYIYTSADGKTWSKNEAITGDNYGMLIPMVISRDYLMLAATNMETGEAAVFDYKRSGHKALIPNGKLPANGYASAAVFKEDAVLSIDSTGQLSGAFRVNGKLQAAKTVSIEVDNEPIAMKLVDDDMLLIDTNGTAIVAVSDSHGGYTKTQTISVPPEFVLPDSENCAGFGAVVYQKISEDMTAAPSFVIFERDGNQLKHFKLDLTDAMLEPVASMGIVSKGIVQATPVVLSAHTIEVSLTCLTTKNTWAVTRLVLATSPSGWVVQRVNGVGMSGSQIMMTGVSLSSGAVYVLGGSADMSQSVLSLAQ</sequence>
<protein>
    <submittedName>
        <fullName evidence="2">Uncharacterized protein</fullName>
    </submittedName>
</protein>
<name>A0A8J6AV19_9EUKA</name>
<evidence type="ECO:0000313" key="2">
    <source>
        <dbReference type="EMBL" id="KAG9392295.1"/>
    </source>
</evidence>
<dbReference type="Proteomes" id="UP000717585">
    <property type="component" value="Unassembled WGS sequence"/>
</dbReference>